<dbReference type="PANTHER" id="PTHR43397">
    <property type="entry name" value="ERGOTHIONEINE BIOSYNTHESIS PROTEIN 1"/>
    <property type="match status" value="1"/>
</dbReference>
<dbReference type="PIRSF" id="PIRSF018005">
    <property type="entry name" value="UCP018005"/>
    <property type="match status" value="1"/>
</dbReference>
<dbReference type="InterPro" id="IPR051128">
    <property type="entry name" value="EgtD_Methyltrsf_superfamily"/>
</dbReference>
<keyword evidence="7" id="KW-0949">S-adenosyl-L-methionine</keyword>
<keyword evidence="4" id="KW-0017">Alkaloid metabolism</keyword>
<proteinExistence type="inferred from homology"/>
<dbReference type="GO" id="GO:0008168">
    <property type="term" value="F:methyltransferase activity"/>
    <property type="evidence" value="ECO:0007669"/>
    <property type="project" value="UniProtKB-KW"/>
</dbReference>
<keyword evidence="5" id="KW-0489">Methyltransferase</keyword>
<comment type="caution">
    <text evidence="11">The sequence shown here is derived from an EMBL/GenBank/DDBJ whole genome shotgun (WGS) entry which is preliminary data.</text>
</comment>
<sequence>MPSRTQEHNLPIPVSKASFAATPEHGQILNIGGSSLKGLCTDKLNETLAAIALSGDKDTPPTLPDELLYDDKGLLIWNDIISIPEFYQTHDETALFDINSDEIISHIPKDITMIDLGSGDTTKVDHFLAAFESKKLPATYLALDISKTSLDQSIASLYANHSGPDSVVKCGGLWGTFQDGLVHVGKITTPRLFLSLGSVLCNDPWPAALSHLRSWASVLRSEDKMLIGMDGHLVADQREKIWAAYHSCDELFREFFNNGLNNANKILGYKLFDEQDWDFLAELEEKPTTRHRFFLRAKKDIPLRDDNSVISKGQEIDWFDSHKYGEQDVRLMCGKAGLTVIKSWAPPGSDFRQYLVRLKDERDNLEDHDSAISGF</sequence>
<dbReference type="GeneID" id="30018769"/>
<organism evidence="11 12">
    <name type="scientific">Cordyceps fumosorosea (strain ARSEF 2679)</name>
    <name type="common">Isaria fumosorosea</name>
    <dbReference type="NCBI Taxonomy" id="1081104"/>
    <lineage>
        <taxon>Eukaryota</taxon>
        <taxon>Fungi</taxon>
        <taxon>Dikarya</taxon>
        <taxon>Ascomycota</taxon>
        <taxon>Pezizomycotina</taxon>
        <taxon>Sordariomycetes</taxon>
        <taxon>Hypocreomycetidae</taxon>
        <taxon>Hypocreales</taxon>
        <taxon>Cordycipitaceae</taxon>
        <taxon>Cordyceps</taxon>
    </lineage>
</organism>
<evidence type="ECO:0000256" key="2">
    <source>
        <dbReference type="ARBA" id="ARBA00008361"/>
    </source>
</evidence>
<dbReference type="EC" id="2.1.1.261" evidence="8"/>
<gene>
    <name evidence="11" type="ORF">ISF_02477</name>
</gene>
<dbReference type="GO" id="GO:0009820">
    <property type="term" value="P:alkaloid metabolic process"/>
    <property type="evidence" value="ECO:0007669"/>
    <property type="project" value="UniProtKB-KW"/>
</dbReference>
<dbReference type="Gene3D" id="3.40.50.150">
    <property type="entry name" value="Vaccinia Virus protein VP39"/>
    <property type="match status" value="1"/>
</dbReference>
<dbReference type="AlphaFoldDB" id="A0A168BST2"/>
<dbReference type="STRING" id="1081104.A0A168BST2"/>
<comment type="catalytic activity">
    <reaction evidence="9">
        <text>4-(3-methylbut-2-enyl)-L-tryptophan + S-adenosyl-L-methionine = 4-(3-methylbut-2-enyl)-L-abrine + S-adenosyl-L-homocysteine + H(+)</text>
        <dbReference type="Rhea" id="RHEA:34435"/>
        <dbReference type="ChEBI" id="CHEBI:15378"/>
        <dbReference type="ChEBI" id="CHEBI:57856"/>
        <dbReference type="ChEBI" id="CHEBI:58209"/>
        <dbReference type="ChEBI" id="CHEBI:59789"/>
        <dbReference type="ChEBI" id="CHEBI:67248"/>
        <dbReference type="EC" id="2.1.1.261"/>
    </reaction>
</comment>
<dbReference type="RefSeq" id="XP_018706790.1">
    <property type="nucleotide sequence ID" value="XM_018846083.1"/>
</dbReference>
<reference evidence="11 12" key="1">
    <citation type="journal article" date="2016" name="Genome Biol. Evol.">
        <title>Divergent and convergent evolution of fungal pathogenicity.</title>
        <authorList>
            <person name="Shang Y."/>
            <person name="Xiao G."/>
            <person name="Zheng P."/>
            <person name="Cen K."/>
            <person name="Zhan S."/>
            <person name="Wang C."/>
        </authorList>
    </citation>
    <scope>NUCLEOTIDE SEQUENCE [LARGE SCALE GENOMIC DNA]</scope>
    <source>
        <strain evidence="11 12">ARSEF 2679</strain>
    </source>
</reference>
<evidence type="ECO:0000256" key="5">
    <source>
        <dbReference type="ARBA" id="ARBA00022603"/>
    </source>
</evidence>
<evidence type="ECO:0000313" key="12">
    <source>
        <dbReference type="Proteomes" id="UP000076744"/>
    </source>
</evidence>
<feature type="domain" description="Histidine-specific methyltransferase SAM-dependent" evidence="10">
    <location>
        <begin position="57"/>
        <end position="357"/>
    </location>
</feature>
<evidence type="ECO:0000256" key="8">
    <source>
        <dbReference type="ARBA" id="ARBA00039094"/>
    </source>
</evidence>
<keyword evidence="12" id="KW-1185">Reference proteome</keyword>
<dbReference type="InterPro" id="IPR019257">
    <property type="entry name" value="MeTrfase_dom"/>
</dbReference>
<evidence type="ECO:0000256" key="4">
    <source>
        <dbReference type="ARBA" id="ARBA00022589"/>
    </source>
</evidence>
<evidence type="ECO:0000313" key="11">
    <source>
        <dbReference type="EMBL" id="OAA70503.1"/>
    </source>
</evidence>
<comment type="subunit">
    <text evidence="3">Homodimer.</text>
</comment>
<evidence type="ECO:0000256" key="9">
    <source>
        <dbReference type="ARBA" id="ARBA00049425"/>
    </source>
</evidence>
<keyword evidence="6" id="KW-0808">Transferase</keyword>
<accession>A0A168BST2</accession>
<dbReference type="InterPro" id="IPR029063">
    <property type="entry name" value="SAM-dependent_MTases_sf"/>
</dbReference>
<protein>
    <recommendedName>
        <fullName evidence="8">4-dimethylallyltryptophan N-methyltransferase</fullName>
        <ecNumber evidence="8">2.1.1.261</ecNumber>
    </recommendedName>
</protein>
<comment type="similarity">
    <text evidence="2">Belongs to the methyltransferase superfamily.</text>
</comment>
<evidence type="ECO:0000259" key="10">
    <source>
        <dbReference type="Pfam" id="PF10017"/>
    </source>
</evidence>
<dbReference type="PANTHER" id="PTHR43397:SF1">
    <property type="entry name" value="ERGOTHIONEINE BIOSYNTHESIS PROTEIN 1"/>
    <property type="match status" value="1"/>
</dbReference>
<evidence type="ECO:0000256" key="7">
    <source>
        <dbReference type="ARBA" id="ARBA00022691"/>
    </source>
</evidence>
<comment type="pathway">
    <text evidence="1">Alkaloid biosynthesis; ergot alkaloid biosynthesis.</text>
</comment>
<dbReference type="Proteomes" id="UP000076744">
    <property type="component" value="Unassembled WGS sequence"/>
</dbReference>
<name>A0A168BST2_CORFA</name>
<dbReference type="OrthoDB" id="659at2759"/>
<dbReference type="InterPro" id="IPR017804">
    <property type="entry name" value="MeTrfase_EgtD-like"/>
</dbReference>
<dbReference type="InterPro" id="IPR017805">
    <property type="entry name" value="SAM_MeTrfase_EasF-type_put"/>
</dbReference>
<dbReference type="NCBIfam" id="TIGR03439">
    <property type="entry name" value="methyl_EasF"/>
    <property type="match status" value="1"/>
</dbReference>
<evidence type="ECO:0000256" key="3">
    <source>
        <dbReference type="ARBA" id="ARBA00011738"/>
    </source>
</evidence>
<dbReference type="EMBL" id="AZHB01000004">
    <property type="protein sequence ID" value="OAA70503.1"/>
    <property type="molecule type" value="Genomic_DNA"/>
</dbReference>
<evidence type="ECO:0000256" key="1">
    <source>
        <dbReference type="ARBA" id="ARBA00005107"/>
    </source>
</evidence>
<dbReference type="GO" id="GO:0032259">
    <property type="term" value="P:methylation"/>
    <property type="evidence" value="ECO:0007669"/>
    <property type="project" value="UniProtKB-KW"/>
</dbReference>
<evidence type="ECO:0000256" key="6">
    <source>
        <dbReference type="ARBA" id="ARBA00022679"/>
    </source>
</evidence>
<dbReference type="Pfam" id="PF10017">
    <property type="entry name" value="Methyltransf_33"/>
    <property type="match status" value="1"/>
</dbReference>